<dbReference type="GO" id="GO:0003989">
    <property type="term" value="F:acetyl-CoA carboxylase activity"/>
    <property type="evidence" value="ECO:0007669"/>
    <property type="project" value="InterPro"/>
</dbReference>
<dbReference type="NCBIfam" id="TIGR00531">
    <property type="entry name" value="BCCP"/>
    <property type="match status" value="1"/>
</dbReference>
<keyword evidence="3 4" id="KW-0092">Biotin</keyword>
<evidence type="ECO:0000259" key="5">
    <source>
        <dbReference type="PROSITE" id="PS50968"/>
    </source>
</evidence>
<comment type="pathway">
    <text evidence="4">Lipid metabolism; fatty acid biosynthesis.</text>
</comment>
<dbReference type="Gene3D" id="2.40.50.100">
    <property type="match status" value="1"/>
</dbReference>
<dbReference type="GO" id="GO:0006633">
    <property type="term" value="P:fatty acid biosynthetic process"/>
    <property type="evidence" value="ECO:0007669"/>
    <property type="project" value="UniProtKB-UniPathway"/>
</dbReference>
<dbReference type="PANTHER" id="PTHR45266:SF3">
    <property type="entry name" value="OXALOACETATE DECARBOXYLASE ALPHA CHAIN"/>
    <property type="match status" value="1"/>
</dbReference>
<keyword evidence="4" id="KW-0276">Fatty acid metabolism</keyword>
<feature type="domain" description="Lipoyl-binding" evidence="5">
    <location>
        <begin position="98"/>
        <end position="174"/>
    </location>
</feature>
<dbReference type="InterPro" id="IPR000089">
    <property type="entry name" value="Biotin_lipoyl"/>
</dbReference>
<dbReference type="Pfam" id="PF00364">
    <property type="entry name" value="Biotin_lipoyl"/>
    <property type="match status" value="1"/>
</dbReference>
<comment type="function">
    <text evidence="1 4">This protein is a component of the acetyl coenzyme A carboxylase complex; first, biotin carboxylase catalyzes the carboxylation of the carrier protein and then the transcarboxylase transfers the carboxyl group to form malonyl-CoA.</text>
</comment>
<name>A0A3S9NKX1_9BURK</name>
<evidence type="ECO:0000256" key="3">
    <source>
        <dbReference type="ARBA" id="ARBA00023267"/>
    </source>
</evidence>
<protein>
    <recommendedName>
        <fullName evidence="2 4">Biotin carboxyl carrier protein of acetyl-CoA carboxylase</fullName>
    </recommendedName>
</protein>
<proteinExistence type="predicted"/>
<accession>A0A3S9NKX1</accession>
<dbReference type="EMBL" id="CP034547">
    <property type="protein sequence ID" value="AZQ56345.1"/>
    <property type="molecule type" value="Genomic_DNA"/>
</dbReference>
<dbReference type="GO" id="GO:0009317">
    <property type="term" value="C:acetyl-CoA carboxylase complex"/>
    <property type="evidence" value="ECO:0007669"/>
    <property type="project" value="InterPro"/>
</dbReference>
<sequence length="177" mass="18833">MSDKQLTYEDVREIIKLVEEADKFGEFRLRYNDIEISLSKTVPLSNVAAQAQSSAFGAEPAVVLVEPTRQAAIEVPAAVSKAVSPTASSARSEWPAHFVTVRAPMVGTFYCAPEPGAKPFVSVGDAVAAHDTVCIIEVMKLMNALSAEAGGVIREILVSDGDTVEYGQPLIVIEPAS</sequence>
<evidence type="ECO:0000256" key="4">
    <source>
        <dbReference type="RuleBase" id="RU364072"/>
    </source>
</evidence>
<dbReference type="AlphaFoldDB" id="A0A3S9NKX1"/>
<reference evidence="6 7" key="1">
    <citation type="submission" date="2018-12" db="EMBL/GenBank/DDBJ databases">
        <title>Cadmium resistance mechanism in endophytic bacteria Burkholderia cenocepacia YG-3.</title>
        <authorList>
            <person name="Zhang X."/>
            <person name="Wang X."/>
            <person name="Zhu Y."/>
        </authorList>
    </citation>
    <scope>NUCLEOTIDE SEQUENCE [LARGE SCALE GENOMIC DNA]</scope>
    <source>
        <strain evidence="6 7">YG-3</strain>
    </source>
</reference>
<dbReference type="PRINTS" id="PR01071">
    <property type="entry name" value="ACOABIOTINCC"/>
</dbReference>
<keyword evidence="4" id="KW-0275">Fatty acid biosynthesis</keyword>
<evidence type="ECO:0000313" key="6">
    <source>
        <dbReference type="EMBL" id="AZQ56345.1"/>
    </source>
</evidence>
<dbReference type="CDD" id="cd06850">
    <property type="entry name" value="biotinyl_domain"/>
    <property type="match status" value="1"/>
</dbReference>
<dbReference type="RefSeq" id="WP_126369805.1">
    <property type="nucleotide sequence ID" value="NZ_CP034547.1"/>
</dbReference>
<evidence type="ECO:0000256" key="1">
    <source>
        <dbReference type="ARBA" id="ARBA00003761"/>
    </source>
</evidence>
<dbReference type="InterPro" id="IPR050709">
    <property type="entry name" value="Biotin_Carboxyl_Carrier/Decarb"/>
</dbReference>
<organism evidence="6 7">
    <name type="scientific">Burkholderia cenocepacia</name>
    <dbReference type="NCBI Taxonomy" id="95486"/>
    <lineage>
        <taxon>Bacteria</taxon>
        <taxon>Pseudomonadati</taxon>
        <taxon>Pseudomonadota</taxon>
        <taxon>Betaproteobacteria</taxon>
        <taxon>Burkholderiales</taxon>
        <taxon>Burkholderiaceae</taxon>
        <taxon>Burkholderia</taxon>
        <taxon>Burkholderia cepacia complex</taxon>
    </lineage>
</organism>
<keyword evidence="4" id="KW-0443">Lipid metabolism</keyword>
<dbReference type="SUPFAM" id="SSF51230">
    <property type="entry name" value="Single hybrid motif"/>
    <property type="match status" value="1"/>
</dbReference>
<keyword evidence="4" id="KW-0444">Lipid biosynthesis</keyword>
<dbReference type="Proteomes" id="UP000277191">
    <property type="component" value="Chromosome 3"/>
</dbReference>
<gene>
    <name evidence="6" type="primary">accB</name>
    <name evidence="6" type="ORF">D5R55_36905</name>
</gene>
<evidence type="ECO:0000313" key="7">
    <source>
        <dbReference type="Proteomes" id="UP000277191"/>
    </source>
</evidence>
<evidence type="ECO:0000256" key="2">
    <source>
        <dbReference type="ARBA" id="ARBA00017562"/>
    </source>
</evidence>
<dbReference type="UniPathway" id="UPA00094"/>
<dbReference type="PANTHER" id="PTHR45266">
    <property type="entry name" value="OXALOACETATE DECARBOXYLASE ALPHA CHAIN"/>
    <property type="match status" value="1"/>
</dbReference>
<dbReference type="InterPro" id="IPR001249">
    <property type="entry name" value="AcCoA_biotinCC"/>
</dbReference>
<dbReference type="InterPro" id="IPR011053">
    <property type="entry name" value="Single_hybrid_motif"/>
</dbReference>
<dbReference type="PROSITE" id="PS50968">
    <property type="entry name" value="BIOTINYL_LIPOYL"/>
    <property type="match status" value="1"/>
</dbReference>